<sequence length="157" mass="17199">MKRRTFLATSVAALATPAFAGKEGVTYEVTRSEAEWRAMLTDAEFAVMREEGTEPAFTLPLNDETRKGTFHCKGCDQALYASETKFKSGTGWPSFYDNIPGAIGTKKDRKLLFSVRTKCHCSRCGSHLGHIFDDGPEPTGKRHCINGVSLTFTPASA</sequence>
<protein>
    <recommendedName>
        <fullName evidence="1">peptide-methionine (R)-S-oxide reductase</fullName>
        <ecNumber evidence="1">1.8.4.12</ecNumber>
    </recommendedName>
</protein>
<comment type="caution">
    <text evidence="6">The sequence shown here is derived from an EMBL/GenBank/DDBJ whole genome shotgun (WGS) entry which is preliminary data.</text>
</comment>
<name>A0A845M5V8_9RHOB</name>
<evidence type="ECO:0000256" key="2">
    <source>
        <dbReference type="ARBA" id="ARBA00023002"/>
    </source>
</evidence>
<dbReference type="EC" id="1.8.4.12" evidence="1"/>
<accession>A0A845M5V8</accession>
<feature type="chain" id="PRO_5032560619" description="peptide-methionine (R)-S-oxide reductase" evidence="4">
    <location>
        <begin position="21"/>
        <end position="157"/>
    </location>
</feature>
<evidence type="ECO:0000256" key="4">
    <source>
        <dbReference type="SAM" id="SignalP"/>
    </source>
</evidence>
<dbReference type="GO" id="GO:0005737">
    <property type="term" value="C:cytoplasm"/>
    <property type="evidence" value="ECO:0007669"/>
    <property type="project" value="TreeGrafter"/>
</dbReference>
<dbReference type="InterPro" id="IPR011057">
    <property type="entry name" value="Mss4-like_sf"/>
</dbReference>
<dbReference type="InterPro" id="IPR028427">
    <property type="entry name" value="Met_Sox_Rdtase_MsrB"/>
</dbReference>
<evidence type="ECO:0000256" key="3">
    <source>
        <dbReference type="ARBA" id="ARBA00048488"/>
    </source>
</evidence>
<dbReference type="PANTHER" id="PTHR10173:SF57">
    <property type="entry name" value="PEPTIDE-METHIONINE (R)-S-OXIDE REDUCTASE"/>
    <property type="match status" value="1"/>
</dbReference>
<comment type="catalytic activity">
    <reaction evidence="3">
        <text>L-methionyl-[protein] + [thioredoxin]-disulfide + H2O = L-methionyl-(R)-S-oxide-[protein] + [thioredoxin]-dithiol</text>
        <dbReference type="Rhea" id="RHEA:24164"/>
        <dbReference type="Rhea" id="RHEA-COMP:10698"/>
        <dbReference type="Rhea" id="RHEA-COMP:10700"/>
        <dbReference type="Rhea" id="RHEA-COMP:12313"/>
        <dbReference type="Rhea" id="RHEA-COMP:12314"/>
        <dbReference type="ChEBI" id="CHEBI:15377"/>
        <dbReference type="ChEBI" id="CHEBI:16044"/>
        <dbReference type="ChEBI" id="CHEBI:29950"/>
        <dbReference type="ChEBI" id="CHEBI:45764"/>
        <dbReference type="ChEBI" id="CHEBI:50058"/>
        <dbReference type="EC" id="1.8.4.12"/>
    </reaction>
</comment>
<dbReference type="GO" id="GO:0030091">
    <property type="term" value="P:protein repair"/>
    <property type="evidence" value="ECO:0007669"/>
    <property type="project" value="InterPro"/>
</dbReference>
<dbReference type="InterPro" id="IPR002579">
    <property type="entry name" value="Met_Sox_Rdtase_MsrB_dom"/>
</dbReference>
<feature type="signal peptide" evidence="4">
    <location>
        <begin position="1"/>
        <end position="20"/>
    </location>
</feature>
<feature type="domain" description="MsrB" evidence="5">
    <location>
        <begin position="33"/>
        <end position="155"/>
    </location>
</feature>
<dbReference type="Proteomes" id="UP000467322">
    <property type="component" value="Unassembled WGS sequence"/>
</dbReference>
<keyword evidence="7" id="KW-1185">Reference proteome</keyword>
<dbReference type="PANTHER" id="PTHR10173">
    <property type="entry name" value="METHIONINE SULFOXIDE REDUCTASE"/>
    <property type="match status" value="1"/>
</dbReference>
<dbReference type="PROSITE" id="PS51790">
    <property type="entry name" value="MSRB"/>
    <property type="match status" value="1"/>
</dbReference>
<evidence type="ECO:0000313" key="6">
    <source>
        <dbReference type="EMBL" id="MZR12863.1"/>
    </source>
</evidence>
<dbReference type="SUPFAM" id="SSF51316">
    <property type="entry name" value="Mss4-like"/>
    <property type="match status" value="1"/>
</dbReference>
<organism evidence="6 7">
    <name type="scientific">Maritimibacter harenae</name>
    <dbReference type="NCBI Taxonomy" id="2606218"/>
    <lineage>
        <taxon>Bacteria</taxon>
        <taxon>Pseudomonadati</taxon>
        <taxon>Pseudomonadota</taxon>
        <taxon>Alphaproteobacteria</taxon>
        <taxon>Rhodobacterales</taxon>
        <taxon>Roseobacteraceae</taxon>
        <taxon>Maritimibacter</taxon>
    </lineage>
</organism>
<dbReference type="EMBL" id="WTUX01000011">
    <property type="protein sequence ID" value="MZR12863.1"/>
    <property type="molecule type" value="Genomic_DNA"/>
</dbReference>
<dbReference type="Gene3D" id="2.170.150.20">
    <property type="entry name" value="Peptide methionine sulfoxide reductase"/>
    <property type="match status" value="1"/>
</dbReference>
<evidence type="ECO:0000256" key="1">
    <source>
        <dbReference type="ARBA" id="ARBA00012499"/>
    </source>
</evidence>
<dbReference type="GO" id="GO:0006979">
    <property type="term" value="P:response to oxidative stress"/>
    <property type="evidence" value="ECO:0007669"/>
    <property type="project" value="InterPro"/>
</dbReference>
<dbReference type="AlphaFoldDB" id="A0A845M5V8"/>
<evidence type="ECO:0000259" key="5">
    <source>
        <dbReference type="PROSITE" id="PS51790"/>
    </source>
</evidence>
<evidence type="ECO:0000313" key="7">
    <source>
        <dbReference type="Proteomes" id="UP000467322"/>
    </source>
</evidence>
<dbReference type="NCBIfam" id="TIGR00357">
    <property type="entry name" value="peptide-methionine (R)-S-oxide reductase MsrB"/>
    <property type="match status" value="1"/>
</dbReference>
<keyword evidence="4" id="KW-0732">Signal</keyword>
<dbReference type="GO" id="GO:0033743">
    <property type="term" value="F:peptide-methionine (R)-S-oxide reductase activity"/>
    <property type="evidence" value="ECO:0007669"/>
    <property type="project" value="UniProtKB-EC"/>
</dbReference>
<reference evidence="6 7" key="1">
    <citation type="submission" date="2019-12" db="EMBL/GenBank/DDBJ databases">
        <title>Maritimibacter sp. nov. sp. isolated from sea sand.</title>
        <authorList>
            <person name="Kim J."/>
            <person name="Jeong S.E."/>
            <person name="Jung H.S."/>
            <person name="Jeon C.O."/>
        </authorList>
    </citation>
    <scope>NUCLEOTIDE SEQUENCE [LARGE SCALE GENOMIC DNA]</scope>
    <source>
        <strain evidence="6 7">DP07</strain>
    </source>
</reference>
<gene>
    <name evidence="6" type="primary">msrB</name>
    <name evidence="6" type="ORF">GQE99_07490</name>
</gene>
<dbReference type="RefSeq" id="WP_161350984.1">
    <property type="nucleotide sequence ID" value="NZ_WTUX01000011.1"/>
</dbReference>
<keyword evidence="2 6" id="KW-0560">Oxidoreductase</keyword>
<dbReference type="Pfam" id="PF01641">
    <property type="entry name" value="SelR"/>
    <property type="match status" value="1"/>
</dbReference>
<proteinExistence type="predicted"/>